<evidence type="ECO:0000313" key="3">
    <source>
        <dbReference type="Proteomes" id="UP001162162"/>
    </source>
</evidence>
<keyword evidence="1" id="KW-0812">Transmembrane</keyword>
<keyword evidence="1" id="KW-1133">Transmembrane helix</keyword>
<evidence type="ECO:0000256" key="1">
    <source>
        <dbReference type="SAM" id="Phobius"/>
    </source>
</evidence>
<reference evidence="2" key="1">
    <citation type="journal article" date="2023" name="Insect Mol. Biol.">
        <title>Genome sequencing provides insights into the evolution of gene families encoding plant cell wall-degrading enzymes in longhorned beetles.</title>
        <authorList>
            <person name="Shin N.R."/>
            <person name="Okamura Y."/>
            <person name="Kirsch R."/>
            <person name="Pauchet Y."/>
        </authorList>
    </citation>
    <scope>NUCLEOTIDE SEQUENCE</scope>
    <source>
        <strain evidence="2">AMC_N1</strain>
    </source>
</reference>
<dbReference type="Proteomes" id="UP001162162">
    <property type="component" value="Unassembled WGS sequence"/>
</dbReference>
<protein>
    <submittedName>
        <fullName evidence="2">Uncharacterized protein</fullName>
    </submittedName>
</protein>
<gene>
    <name evidence="2" type="ORF">NQ318_001258</name>
</gene>
<keyword evidence="1" id="KW-0472">Membrane</keyword>
<proteinExistence type="predicted"/>
<dbReference type="Gene3D" id="1.20.1070.10">
    <property type="entry name" value="Rhodopsin 7-helix transmembrane proteins"/>
    <property type="match status" value="1"/>
</dbReference>
<name>A0AAV8ZEV5_9CUCU</name>
<dbReference type="AlphaFoldDB" id="A0AAV8ZEV5"/>
<feature type="transmembrane region" description="Helical" evidence="1">
    <location>
        <begin position="46"/>
        <end position="64"/>
    </location>
</feature>
<feature type="transmembrane region" description="Helical" evidence="1">
    <location>
        <begin position="84"/>
        <end position="106"/>
    </location>
</feature>
<comment type="caution">
    <text evidence="2">The sequence shown here is derived from an EMBL/GenBank/DDBJ whole genome shotgun (WGS) entry which is preliminary data.</text>
</comment>
<dbReference type="EMBL" id="JAPWTK010000002">
    <property type="protein sequence ID" value="KAJ8962853.1"/>
    <property type="molecule type" value="Genomic_DNA"/>
</dbReference>
<keyword evidence="3" id="KW-1185">Reference proteome</keyword>
<feature type="transmembrane region" description="Helical" evidence="1">
    <location>
        <begin position="127"/>
        <end position="148"/>
    </location>
</feature>
<evidence type="ECO:0000313" key="2">
    <source>
        <dbReference type="EMBL" id="KAJ8962853.1"/>
    </source>
</evidence>
<accession>A0AAV8ZEV5</accession>
<organism evidence="2 3">
    <name type="scientific">Aromia moschata</name>
    <dbReference type="NCBI Taxonomy" id="1265417"/>
    <lineage>
        <taxon>Eukaryota</taxon>
        <taxon>Metazoa</taxon>
        <taxon>Ecdysozoa</taxon>
        <taxon>Arthropoda</taxon>
        <taxon>Hexapoda</taxon>
        <taxon>Insecta</taxon>
        <taxon>Pterygota</taxon>
        <taxon>Neoptera</taxon>
        <taxon>Endopterygota</taxon>
        <taxon>Coleoptera</taxon>
        <taxon>Polyphaga</taxon>
        <taxon>Cucujiformia</taxon>
        <taxon>Chrysomeloidea</taxon>
        <taxon>Cerambycidae</taxon>
        <taxon>Cerambycinae</taxon>
        <taxon>Callichromatini</taxon>
        <taxon>Aromia</taxon>
    </lineage>
</organism>
<sequence>MVTAVLLLKKSTQNQIIRNPDGNTTESRLPAREWGTRVPLRVTRHVLATTDLMTSLLLFFGGLSRGALYHRGWATYDALVGLPLGGAINSLSVLATIGVTVDRVLFLWNPVQCTKPKFCNPTIARKFMTGGLILATLLNIPYCFIFTWTDEGVLTTTDFFDSL</sequence>